<gene>
    <name evidence="3" type="ORF">KDI_08630</name>
</gene>
<dbReference type="Pfam" id="PF13411">
    <property type="entry name" value="MerR_1"/>
    <property type="match status" value="1"/>
</dbReference>
<dbReference type="InterPro" id="IPR047057">
    <property type="entry name" value="MerR_fam"/>
</dbReference>
<dbReference type="AlphaFoldDB" id="A0A5A5T8J0"/>
<keyword evidence="1" id="KW-0238">DNA-binding</keyword>
<dbReference type="GO" id="GO:0003700">
    <property type="term" value="F:DNA-binding transcription factor activity"/>
    <property type="evidence" value="ECO:0007669"/>
    <property type="project" value="InterPro"/>
</dbReference>
<dbReference type="Proteomes" id="UP000322530">
    <property type="component" value="Unassembled WGS sequence"/>
</dbReference>
<evidence type="ECO:0000256" key="1">
    <source>
        <dbReference type="ARBA" id="ARBA00023125"/>
    </source>
</evidence>
<keyword evidence="4" id="KW-1185">Reference proteome</keyword>
<dbReference type="Pfam" id="PF00376">
    <property type="entry name" value="MerR"/>
    <property type="match status" value="1"/>
</dbReference>
<protein>
    <submittedName>
        <fullName evidence="3">MerR family transcriptional regulator</fullName>
    </submittedName>
</protein>
<dbReference type="InterPro" id="IPR000551">
    <property type="entry name" value="MerR-type_HTH_dom"/>
</dbReference>
<feature type="domain" description="HTH merR-type" evidence="2">
    <location>
        <begin position="18"/>
        <end position="71"/>
    </location>
</feature>
<dbReference type="PANTHER" id="PTHR30204:SF93">
    <property type="entry name" value="HTH MERR-TYPE DOMAIN-CONTAINING PROTEIN"/>
    <property type="match status" value="1"/>
</dbReference>
<dbReference type="GO" id="GO:0003677">
    <property type="term" value="F:DNA binding"/>
    <property type="evidence" value="ECO:0007669"/>
    <property type="project" value="UniProtKB-KW"/>
</dbReference>
<dbReference type="SMART" id="SM00422">
    <property type="entry name" value="HTH_MERR"/>
    <property type="match status" value="2"/>
</dbReference>
<sequence>MKEVSKRTWGFYMTDHLYLRTRDLALAGHISVQQVRNYEASGLIPKAQRSPSGYRLYTQQHLVALKTVKSMVPGYGWQWTAAIIQALHRGELSTAFATIDTRHAELASKRLQIEQTLAALHTLAAQPAPLPGTYHPQRFRVGEAAKQVGVRVSALHFWEQQGLLQPLREQNSHYRLYDEQQMRRLHIVVLLRDAGYDSKVILSVLDELAAGRPEKAIAAVEARSEELTRTSWVCIEAMAFFQRYVSEFWAQHIFVRGSTL</sequence>
<dbReference type="InterPro" id="IPR009061">
    <property type="entry name" value="DNA-bd_dom_put_sf"/>
</dbReference>
<dbReference type="PRINTS" id="PR00040">
    <property type="entry name" value="HTHMERR"/>
</dbReference>
<reference evidence="3 4" key="1">
    <citation type="submission" date="2019-01" db="EMBL/GenBank/DDBJ databases">
        <title>Draft genome sequence of Dictyobacter sp. Uno17.</title>
        <authorList>
            <person name="Wang C.M."/>
            <person name="Zheng Y."/>
            <person name="Sakai Y."/>
            <person name="Abe K."/>
            <person name="Yokota A."/>
            <person name="Yabe S."/>
        </authorList>
    </citation>
    <scope>NUCLEOTIDE SEQUENCE [LARGE SCALE GENOMIC DNA]</scope>
    <source>
        <strain evidence="3 4">Uno17</strain>
    </source>
</reference>
<name>A0A5A5T8J0_9CHLR</name>
<organism evidence="3 4">
    <name type="scientific">Dictyobacter arantiisoli</name>
    <dbReference type="NCBI Taxonomy" id="2014874"/>
    <lineage>
        <taxon>Bacteria</taxon>
        <taxon>Bacillati</taxon>
        <taxon>Chloroflexota</taxon>
        <taxon>Ktedonobacteria</taxon>
        <taxon>Ktedonobacterales</taxon>
        <taxon>Dictyobacteraceae</taxon>
        <taxon>Dictyobacter</taxon>
    </lineage>
</organism>
<dbReference type="Gene3D" id="1.10.1660.10">
    <property type="match status" value="2"/>
</dbReference>
<dbReference type="PANTHER" id="PTHR30204">
    <property type="entry name" value="REDOX-CYCLING DRUG-SENSING TRANSCRIPTIONAL ACTIVATOR SOXR"/>
    <property type="match status" value="1"/>
</dbReference>
<dbReference type="SUPFAM" id="SSF46955">
    <property type="entry name" value="Putative DNA-binding domain"/>
    <property type="match status" value="2"/>
</dbReference>
<dbReference type="EMBL" id="BIXY01000008">
    <property type="protein sequence ID" value="GCF07299.1"/>
    <property type="molecule type" value="Genomic_DNA"/>
</dbReference>
<proteinExistence type="predicted"/>
<evidence type="ECO:0000313" key="3">
    <source>
        <dbReference type="EMBL" id="GCF07299.1"/>
    </source>
</evidence>
<evidence type="ECO:0000313" key="4">
    <source>
        <dbReference type="Proteomes" id="UP000322530"/>
    </source>
</evidence>
<dbReference type="PROSITE" id="PS50937">
    <property type="entry name" value="HTH_MERR_2"/>
    <property type="match status" value="2"/>
</dbReference>
<evidence type="ECO:0000259" key="2">
    <source>
        <dbReference type="PROSITE" id="PS50937"/>
    </source>
</evidence>
<comment type="caution">
    <text evidence="3">The sequence shown here is derived from an EMBL/GenBank/DDBJ whole genome shotgun (WGS) entry which is preliminary data.</text>
</comment>
<accession>A0A5A5T8J0</accession>
<feature type="domain" description="HTH merR-type" evidence="2">
    <location>
        <begin position="138"/>
        <end position="195"/>
    </location>
</feature>